<dbReference type="InterPro" id="IPR032358">
    <property type="entry name" value="DUF4867"/>
</dbReference>
<reference evidence="2" key="1">
    <citation type="submission" date="2017-05" db="EMBL/GenBank/DDBJ databases">
        <authorList>
            <person name="Papadimitriou K."/>
        </authorList>
    </citation>
    <scope>NUCLEOTIDE SEQUENCE [LARGE SCALE GENOMIC DNA]</scope>
    <source>
        <strain evidence="2">ACA-DC 3411</strain>
    </source>
</reference>
<accession>A0A1Y6JUE8</accession>
<dbReference type="AlphaFoldDB" id="A0A1Y6JUE8"/>
<organism evidence="1 2">
    <name type="scientific">Levilactobacillus zymae</name>
    <dbReference type="NCBI Taxonomy" id="267363"/>
    <lineage>
        <taxon>Bacteria</taxon>
        <taxon>Bacillati</taxon>
        <taxon>Bacillota</taxon>
        <taxon>Bacilli</taxon>
        <taxon>Lactobacillales</taxon>
        <taxon>Lactobacillaceae</taxon>
        <taxon>Levilactobacillus</taxon>
    </lineage>
</organism>
<dbReference type="EMBL" id="LT854705">
    <property type="protein sequence ID" value="SMS13475.1"/>
    <property type="molecule type" value="Genomic_DNA"/>
</dbReference>
<protein>
    <recommendedName>
        <fullName evidence="3">DUF4867 family protein</fullName>
    </recommendedName>
</protein>
<evidence type="ECO:0000313" key="1">
    <source>
        <dbReference type="EMBL" id="SMS13475.1"/>
    </source>
</evidence>
<evidence type="ECO:0008006" key="3">
    <source>
        <dbReference type="Google" id="ProtNLM"/>
    </source>
</evidence>
<name>A0A1Y6JUE8_9LACO</name>
<evidence type="ECO:0000313" key="2">
    <source>
        <dbReference type="Proteomes" id="UP000195412"/>
    </source>
</evidence>
<gene>
    <name evidence="1" type="ORF">LZ3411_0425</name>
</gene>
<dbReference type="RefSeq" id="WP_087741517.1">
    <property type="nucleotide sequence ID" value="NZ_LT854705.1"/>
</dbReference>
<dbReference type="Pfam" id="PF16161">
    <property type="entry name" value="DUF4867"/>
    <property type="match status" value="1"/>
</dbReference>
<dbReference type="InterPro" id="IPR011051">
    <property type="entry name" value="RmlC_Cupin_sf"/>
</dbReference>
<proteinExistence type="predicted"/>
<sequence length="204" mass="21933">MQINDISDAAFQPYGRCLTVPDSEQLLAPLTVLTRPTHGTRYVADDPGLAVLPATKTVSQQVFGGLATESGYCLGNNHQLNCLEYHSSSEINVAASDFILWLGQRQDIQPDHTYDTGKLRAFLVPYGSVIEIYATTLHFAPATVPGQTGFTCGVILPQGTNQPLATPTESDPLLFAQNKWLIAHPDAHKPGAFVGLTGENLTLG</sequence>
<dbReference type="KEGG" id="lzy:LZ3411_0425"/>
<dbReference type="SUPFAM" id="SSF51182">
    <property type="entry name" value="RmlC-like cupins"/>
    <property type="match status" value="1"/>
</dbReference>
<dbReference type="Proteomes" id="UP000195412">
    <property type="component" value="Chromosome I"/>
</dbReference>